<feature type="domain" description="PglD N-terminal" evidence="4">
    <location>
        <begin position="5"/>
        <end position="76"/>
    </location>
</feature>
<feature type="binding site" evidence="3">
    <location>
        <begin position="33"/>
        <end position="34"/>
    </location>
    <ligand>
        <name>substrate</name>
    </ligand>
</feature>
<keyword evidence="5" id="KW-0808">Transferase</keyword>
<dbReference type="NCBIfam" id="TIGR03570">
    <property type="entry name" value="NeuD_NnaD"/>
    <property type="match status" value="1"/>
</dbReference>
<reference evidence="6" key="1">
    <citation type="journal article" date="2011" name="J. Bacteriol.">
        <title>Genome sequences of eight morphologically diverse alphaproteobacteria.</title>
        <authorList>
            <consortium name="US DOE Joint Genome Institute"/>
            <person name="Brown P.J."/>
            <person name="Kysela D.T."/>
            <person name="Buechlein A."/>
            <person name="Hemmerich C."/>
            <person name="Brun Y.V."/>
        </authorList>
    </citation>
    <scope>NUCLEOTIDE SEQUENCE [LARGE SCALE GENOMIC DNA]</scope>
    <source>
        <strain evidence="6">ATCC 51888 / DSM 1869 / NCIB 11706 / TK 0415</strain>
    </source>
</reference>
<evidence type="ECO:0000256" key="2">
    <source>
        <dbReference type="PIRSR" id="PIRSR620019-1"/>
    </source>
</evidence>
<dbReference type="STRING" id="582899.Hden_0190"/>
<dbReference type="RefSeq" id="WP_013214235.1">
    <property type="nucleotide sequence ID" value="NC_014313.1"/>
</dbReference>
<protein>
    <submittedName>
        <fullName evidence="5">Sugar O-acyltransferase, sialic acid O-acetyltransferase NeuD family</fullName>
    </submittedName>
</protein>
<feature type="binding site" evidence="3">
    <location>
        <position position="68"/>
    </location>
    <ligand>
        <name>substrate</name>
    </ligand>
</feature>
<dbReference type="Proteomes" id="UP000002033">
    <property type="component" value="Chromosome"/>
</dbReference>
<sequence>MSGGLAILGAGGHGRVVADCADALGWQRIVFFDDRHDVALETPWSVAGSGEDLMAQASAFDAVVVAVGNNRMRLELLLALRSVGARLATLIHPRATVSGRSVIGPGSVVIAGAVVNIGARVGQGVIVNTGATVDHDCVLEDGVHVAPGAHLAGGVRVGKESWIGVGAVVREYTFVGEGAFVGAGAVVVASIDAGLKVVGNPARQIRR</sequence>
<evidence type="ECO:0000256" key="1">
    <source>
        <dbReference type="ARBA" id="ARBA00007274"/>
    </source>
</evidence>
<organism evidence="5 6">
    <name type="scientific">Hyphomicrobium denitrificans (strain ATCC 51888 / DSM 1869 / NCIMB 11706 / TK 0415)</name>
    <dbReference type="NCBI Taxonomy" id="582899"/>
    <lineage>
        <taxon>Bacteria</taxon>
        <taxon>Pseudomonadati</taxon>
        <taxon>Pseudomonadota</taxon>
        <taxon>Alphaproteobacteria</taxon>
        <taxon>Hyphomicrobiales</taxon>
        <taxon>Hyphomicrobiaceae</taxon>
        <taxon>Hyphomicrobium</taxon>
    </lineage>
</organism>
<evidence type="ECO:0000259" key="4">
    <source>
        <dbReference type="Pfam" id="PF17836"/>
    </source>
</evidence>
<name>D8JQ95_HYPDA</name>
<comment type="similarity">
    <text evidence="1">Belongs to the transferase hexapeptide repeat family.</text>
</comment>
<evidence type="ECO:0000313" key="6">
    <source>
        <dbReference type="Proteomes" id="UP000002033"/>
    </source>
</evidence>
<dbReference type="Gene3D" id="2.160.10.10">
    <property type="entry name" value="Hexapeptide repeat proteins"/>
    <property type="match status" value="1"/>
</dbReference>
<feature type="site" description="Increases basicity of active site His" evidence="2">
    <location>
        <position position="136"/>
    </location>
</feature>
<dbReference type="InterPro" id="IPR020019">
    <property type="entry name" value="AcTrfase_PglD-like"/>
</dbReference>
<feature type="active site" description="Proton acceptor" evidence="2">
    <location>
        <position position="135"/>
    </location>
</feature>
<proteinExistence type="inferred from homology"/>
<accession>D8JQ95</accession>
<dbReference type="GO" id="GO:0016746">
    <property type="term" value="F:acyltransferase activity"/>
    <property type="evidence" value="ECO:0007669"/>
    <property type="project" value="UniProtKB-KW"/>
</dbReference>
<dbReference type="Gene3D" id="3.40.50.20">
    <property type="match status" value="1"/>
</dbReference>
<dbReference type="InterPro" id="IPR050179">
    <property type="entry name" value="Trans_hexapeptide_repeat"/>
</dbReference>
<evidence type="ECO:0000313" key="5">
    <source>
        <dbReference type="EMBL" id="ADJ22016.1"/>
    </source>
</evidence>
<dbReference type="PANTHER" id="PTHR43300:SF7">
    <property type="entry name" value="UDP-N-ACETYLBACILLOSAMINE N-ACETYLTRANSFERASE"/>
    <property type="match status" value="1"/>
</dbReference>
<dbReference type="InterPro" id="IPR011004">
    <property type="entry name" value="Trimer_LpxA-like_sf"/>
</dbReference>
<dbReference type="AlphaFoldDB" id="D8JQ95"/>
<keyword evidence="6" id="KW-1185">Reference proteome</keyword>
<keyword evidence="5" id="KW-0012">Acyltransferase</keyword>
<dbReference type="InterPro" id="IPR041561">
    <property type="entry name" value="PglD_N"/>
</dbReference>
<dbReference type="eggNOG" id="COG0110">
    <property type="taxonomic scope" value="Bacteria"/>
</dbReference>
<feature type="binding site" evidence="3">
    <location>
        <position position="144"/>
    </location>
    <ligand>
        <name>acetyl-CoA</name>
        <dbReference type="ChEBI" id="CHEBI:57288"/>
    </ligand>
</feature>
<dbReference type="CDD" id="cd03360">
    <property type="entry name" value="LbH_AT_putative"/>
    <property type="match status" value="1"/>
</dbReference>
<dbReference type="EMBL" id="CP002083">
    <property type="protein sequence ID" value="ADJ22016.1"/>
    <property type="molecule type" value="Genomic_DNA"/>
</dbReference>
<dbReference type="OrthoDB" id="9815592at2"/>
<dbReference type="KEGG" id="hdn:Hden_0190"/>
<dbReference type="HOGENOM" id="CLU_081811_2_0_5"/>
<dbReference type="Pfam" id="PF17836">
    <property type="entry name" value="PglD_N"/>
    <property type="match status" value="1"/>
</dbReference>
<dbReference type="SUPFAM" id="SSF51161">
    <property type="entry name" value="Trimeric LpxA-like enzymes"/>
    <property type="match status" value="1"/>
</dbReference>
<evidence type="ECO:0000256" key="3">
    <source>
        <dbReference type="PIRSR" id="PIRSR620019-2"/>
    </source>
</evidence>
<gene>
    <name evidence="5" type="ordered locus">Hden_0190</name>
</gene>
<dbReference type="PANTHER" id="PTHR43300">
    <property type="entry name" value="ACETYLTRANSFERASE"/>
    <property type="match status" value="1"/>
</dbReference>